<dbReference type="PROSITE" id="PS00138">
    <property type="entry name" value="SUBTILASE_SER"/>
    <property type="match status" value="1"/>
</dbReference>
<dbReference type="eggNOG" id="COG4934">
    <property type="taxonomic scope" value="Bacteria"/>
</dbReference>
<protein>
    <submittedName>
        <fullName evidence="10">Peptidase S53 propeptide</fullName>
    </submittedName>
</protein>
<keyword evidence="4" id="KW-0378">Hydrolase</keyword>
<dbReference type="InterPro" id="IPR050819">
    <property type="entry name" value="Tripeptidyl-peptidase_I"/>
</dbReference>
<dbReference type="SUPFAM" id="SSF52743">
    <property type="entry name" value="Subtilisin-like"/>
    <property type="match status" value="1"/>
</dbReference>
<dbReference type="HOGENOM" id="CLU_313482_0_0_0"/>
<accession>E8X0I6</accession>
<dbReference type="AlphaFoldDB" id="E8X0I6"/>
<dbReference type="Gene3D" id="3.40.50.200">
    <property type="entry name" value="Peptidase S8/S53 domain"/>
    <property type="match status" value="1"/>
</dbReference>
<evidence type="ECO:0000259" key="9">
    <source>
        <dbReference type="PROSITE" id="PS51695"/>
    </source>
</evidence>
<dbReference type="STRING" id="1198114.AciX9_0781"/>
<keyword evidence="2" id="KW-0645">Protease</keyword>
<feature type="signal peptide" evidence="8">
    <location>
        <begin position="1"/>
        <end position="20"/>
    </location>
</feature>
<sequence>MRLSNLLPALMLLATTLAPAQQPSLTTFAPLAGHRPTWAIPTNDRGPIPDATPIPLILALTRSPERQSAFDQLLIAQQNPASPSYHHWLTPTQIGEQFGPTPQDLEAVTTWLTSRGITIEAITPSRTYIQATAPAAIVSAAFQTSLHTYTLGTRTTQAPTSDPIIPAALTPVIAYISGLTQTPFHTSLHQTAPIPVAQTNLSPDYTLSSGAVHLLAPTDFAIAYDVTPVYTAGTTGTGQRVAIVGGSRLLPSDLTTWESLSGLPAAQPTYIVPTGTGFADPGMTSNTDQGEGTLDFERVYGTAPGVSVDQIISTNWLNGTVTENLILYAINTVRDPILSLSFGACEAQQTPAYINYESSVFAQAAAQGIGVFVSSGDAGAAGCESQGTPPATQALSISDLCASQYVTCVGGTQFSDLTATASYWSTTNNATNHSSILSYIPEGAWNEPTSTTPATPFVVGASGGGKSTVIAKPTYQAGTGVPADAARDVPDISFSASTHNGYFSCLAYAGADCTKSLLAFGGTSASAPSMAGVAALLNQKLGAAQGNLNPLLYRLAASTPTAFHDPTPATSGVSSCTTTTASTCNNSTPSATALTGGLAGFPLTTGYDQVTGLGSLDVSAFLTAATPAITPTPTFTLVPTTTALSTTAGTPITDVINIATTSNFTGQIAFTCAVSPVTSITPTCTITPASLAYPATTSTTLTIGSTAPHANLSPRAAIAFAAIFLLAITRRRKTLRPALASLATLLFLAGCGSGGSNGTSTPTTLTGGTTPGTYTVTVTASTATPTTTLSISTNLTLIVN</sequence>
<dbReference type="SMART" id="SM00944">
    <property type="entry name" value="Pro-kuma_activ"/>
    <property type="match status" value="1"/>
</dbReference>
<feature type="chain" id="PRO_5003234232" evidence="8">
    <location>
        <begin position="21"/>
        <end position="800"/>
    </location>
</feature>
<dbReference type="PaxDb" id="1198114-AciX9_0781"/>
<dbReference type="InterPro" id="IPR015366">
    <property type="entry name" value="S53_propep"/>
</dbReference>
<dbReference type="GO" id="GO:0004252">
    <property type="term" value="F:serine-type endopeptidase activity"/>
    <property type="evidence" value="ECO:0007669"/>
    <property type="project" value="InterPro"/>
</dbReference>
<gene>
    <name evidence="10" type="ordered locus">AciX9_0781</name>
</gene>
<evidence type="ECO:0000256" key="2">
    <source>
        <dbReference type="ARBA" id="ARBA00022670"/>
    </source>
</evidence>
<dbReference type="GO" id="GO:0046872">
    <property type="term" value="F:metal ion binding"/>
    <property type="evidence" value="ECO:0007669"/>
    <property type="project" value="UniProtKB-KW"/>
</dbReference>
<dbReference type="PROSITE" id="PS51695">
    <property type="entry name" value="SEDOLISIN"/>
    <property type="match status" value="1"/>
</dbReference>
<keyword evidence="8" id="KW-0732">Signal</keyword>
<dbReference type="InterPro" id="IPR030400">
    <property type="entry name" value="Sedolisin_dom"/>
</dbReference>
<dbReference type="EMBL" id="CP002480">
    <property type="protein sequence ID" value="ADW67850.1"/>
    <property type="molecule type" value="Genomic_DNA"/>
</dbReference>
<keyword evidence="11" id="KW-1185">Reference proteome</keyword>
<dbReference type="CDD" id="cd04056">
    <property type="entry name" value="Peptidases_S53"/>
    <property type="match status" value="1"/>
</dbReference>
<keyword evidence="5" id="KW-0720">Serine protease</keyword>
<proteinExistence type="predicted"/>
<evidence type="ECO:0000256" key="7">
    <source>
        <dbReference type="ARBA" id="ARBA00023145"/>
    </source>
</evidence>
<dbReference type="GO" id="GO:0006508">
    <property type="term" value="P:proteolysis"/>
    <property type="evidence" value="ECO:0007669"/>
    <property type="project" value="UniProtKB-KW"/>
</dbReference>
<dbReference type="RefSeq" id="WP_013579176.1">
    <property type="nucleotide sequence ID" value="NC_015064.1"/>
</dbReference>
<dbReference type="KEGG" id="acm:AciX9_0781"/>
<evidence type="ECO:0000256" key="4">
    <source>
        <dbReference type="ARBA" id="ARBA00022801"/>
    </source>
</evidence>
<dbReference type="InterPro" id="IPR036852">
    <property type="entry name" value="Peptidase_S8/S53_dom_sf"/>
</dbReference>
<dbReference type="PANTHER" id="PTHR14218:SF15">
    <property type="entry name" value="TRIPEPTIDYL-PEPTIDASE 1"/>
    <property type="match status" value="1"/>
</dbReference>
<dbReference type="SUPFAM" id="SSF54897">
    <property type="entry name" value="Protease propeptides/inhibitors"/>
    <property type="match status" value="1"/>
</dbReference>
<dbReference type="InterPro" id="IPR023828">
    <property type="entry name" value="Peptidase_S8_Ser-AS"/>
</dbReference>
<keyword evidence="7" id="KW-0865">Zymogen</keyword>
<comment type="cofactor">
    <cofactor evidence="1">
        <name>Ca(2+)</name>
        <dbReference type="ChEBI" id="CHEBI:29108"/>
    </cofactor>
</comment>
<feature type="domain" description="Peptidase S53" evidence="9">
    <location>
        <begin position="214"/>
        <end position="628"/>
    </location>
</feature>
<evidence type="ECO:0000256" key="6">
    <source>
        <dbReference type="ARBA" id="ARBA00022837"/>
    </source>
</evidence>
<dbReference type="CDD" id="cd11377">
    <property type="entry name" value="Pro-peptidase_S53"/>
    <property type="match status" value="1"/>
</dbReference>
<evidence type="ECO:0000256" key="5">
    <source>
        <dbReference type="ARBA" id="ARBA00022825"/>
    </source>
</evidence>
<evidence type="ECO:0000313" key="11">
    <source>
        <dbReference type="Proteomes" id="UP000000343"/>
    </source>
</evidence>
<evidence type="ECO:0000313" key="10">
    <source>
        <dbReference type="EMBL" id="ADW67850.1"/>
    </source>
</evidence>
<evidence type="ECO:0000256" key="3">
    <source>
        <dbReference type="ARBA" id="ARBA00022723"/>
    </source>
</evidence>
<organism evidence="11">
    <name type="scientific">Granulicella tundricola (strain ATCC BAA-1859 / DSM 23138 / MP5ACTX9)</name>
    <dbReference type="NCBI Taxonomy" id="1198114"/>
    <lineage>
        <taxon>Bacteria</taxon>
        <taxon>Pseudomonadati</taxon>
        <taxon>Acidobacteriota</taxon>
        <taxon>Terriglobia</taxon>
        <taxon>Terriglobales</taxon>
        <taxon>Acidobacteriaceae</taxon>
        <taxon>Granulicella</taxon>
    </lineage>
</organism>
<evidence type="ECO:0000256" key="1">
    <source>
        <dbReference type="ARBA" id="ARBA00001913"/>
    </source>
</evidence>
<dbReference type="Pfam" id="PF09286">
    <property type="entry name" value="Pro-kuma_activ"/>
    <property type="match status" value="1"/>
</dbReference>
<keyword evidence="6" id="KW-0106">Calcium</keyword>
<name>E8X0I6_GRATM</name>
<dbReference type="GO" id="GO:0008240">
    <property type="term" value="F:tripeptidyl-peptidase activity"/>
    <property type="evidence" value="ECO:0007669"/>
    <property type="project" value="TreeGrafter"/>
</dbReference>
<keyword evidence="3" id="KW-0479">Metal-binding</keyword>
<dbReference type="PANTHER" id="PTHR14218">
    <property type="entry name" value="PROTEASE S8 TRIPEPTIDYL PEPTIDASE I CLN2"/>
    <property type="match status" value="1"/>
</dbReference>
<dbReference type="OrthoDB" id="9002785at2"/>
<reference evidence="11" key="1">
    <citation type="submission" date="2011-01" db="EMBL/GenBank/DDBJ databases">
        <title>Complete sequence of chromosome of Acidobacterium sp. MP5ACTX9.</title>
        <authorList>
            <consortium name="US DOE Joint Genome Institute"/>
            <person name="Lucas S."/>
            <person name="Copeland A."/>
            <person name="Lapidus A."/>
            <person name="Cheng J.-F."/>
            <person name="Goodwin L."/>
            <person name="Pitluck S."/>
            <person name="Teshima H."/>
            <person name="Detter J.C."/>
            <person name="Han C."/>
            <person name="Tapia R."/>
            <person name="Land M."/>
            <person name="Hauser L."/>
            <person name="Kyrpides N."/>
            <person name="Ivanova N."/>
            <person name="Ovchinnikova G."/>
            <person name="Pagani I."/>
            <person name="Rawat S.R."/>
            <person name="Mannisto M."/>
            <person name="Haggblom M.M."/>
            <person name="Woyke T."/>
        </authorList>
    </citation>
    <scope>NUCLEOTIDE SEQUENCE [LARGE SCALE GENOMIC DNA]</scope>
    <source>
        <strain evidence="11">MP5ACTX9</strain>
    </source>
</reference>
<evidence type="ECO:0000256" key="8">
    <source>
        <dbReference type="SAM" id="SignalP"/>
    </source>
</evidence>
<dbReference type="Proteomes" id="UP000000343">
    <property type="component" value="Chromosome"/>
</dbReference>